<dbReference type="InterPro" id="IPR014721">
    <property type="entry name" value="Ribsml_uS5_D2-typ_fold_subgr"/>
</dbReference>
<keyword evidence="2" id="KW-0540">Nuclease</keyword>
<evidence type="ECO:0000313" key="7">
    <source>
        <dbReference type="EMBL" id="OGN25452.1"/>
    </source>
</evidence>
<evidence type="ECO:0000256" key="5">
    <source>
        <dbReference type="ARBA" id="ARBA00022884"/>
    </source>
</evidence>
<evidence type="ECO:0000256" key="3">
    <source>
        <dbReference type="ARBA" id="ARBA00022759"/>
    </source>
</evidence>
<keyword evidence="6" id="KW-1133">Transmembrane helix</keyword>
<keyword evidence="6" id="KW-0472">Membrane</keyword>
<protein>
    <submittedName>
        <fullName evidence="7">Uncharacterized protein</fullName>
    </submittedName>
</protein>
<dbReference type="GO" id="GO:0004526">
    <property type="term" value="F:ribonuclease P activity"/>
    <property type="evidence" value="ECO:0007669"/>
    <property type="project" value="InterPro"/>
</dbReference>
<organism evidence="7 8">
    <name type="scientific">Candidatus Yanofskybacteria bacterium RIFCSPLOWO2_01_FULL_43_22</name>
    <dbReference type="NCBI Taxonomy" id="1802695"/>
    <lineage>
        <taxon>Bacteria</taxon>
        <taxon>Candidatus Yanofskyibacteriota</taxon>
    </lineage>
</organism>
<evidence type="ECO:0000313" key="8">
    <source>
        <dbReference type="Proteomes" id="UP000178911"/>
    </source>
</evidence>
<dbReference type="GO" id="GO:0008033">
    <property type="term" value="P:tRNA processing"/>
    <property type="evidence" value="ECO:0007669"/>
    <property type="project" value="UniProtKB-KW"/>
</dbReference>
<dbReference type="InterPro" id="IPR020568">
    <property type="entry name" value="Ribosomal_Su5_D2-typ_SF"/>
</dbReference>
<feature type="transmembrane region" description="Helical" evidence="6">
    <location>
        <begin position="64"/>
        <end position="84"/>
    </location>
</feature>
<evidence type="ECO:0000256" key="1">
    <source>
        <dbReference type="ARBA" id="ARBA00022694"/>
    </source>
</evidence>
<dbReference type="GO" id="GO:0000049">
    <property type="term" value="F:tRNA binding"/>
    <property type="evidence" value="ECO:0007669"/>
    <property type="project" value="InterPro"/>
</dbReference>
<sequence length="110" mass="12442">MPQGFLSVSRDLFEEIIKKGRTIPSGILNFRYIFSVSGRSHLTTTPLSKVFRTKVARNKAKRRVLAALRGIATPLPGVCGIFFIKKTPNEVSKDEFAHEIEMILKKIIIR</sequence>
<keyword evidence="4" id="KW-0378">Hydrolase</keyword>
<evidence type="ECO:0000256" key="4">
    <source>
        <dbReference type="ARBA" id="ARBA00022801"/>
    </source>
</evidence>
<proteinExistence type="predicted"/>
<accession>A0A1F8GJ80</accession>
<dbReference type="InterPro" id="IPR000100">
    <property type="entry name" value="RNase_P"/>
</dbReference>
<comment type="caution">
    <text evidence="7">The sequence shown here is derived from an EMBL/GenBank/DDBJ whole genome shotgun (WGS) entry which is preliminary data.</text>
</comment>
<name>A0A1F8GJ80_9BACT</name>
<keyword evidence="5" id="KW-0694">RNA-binding</keyword>
<dbReference type="EMBL" id="MGKJ01000001">
    <property type="protein sequence ID" value="OGN25452.1"/>
    <property type="molecule type" value="Genomic_DNA"/>
</dbReference>
<dbReference type="STRING" id="1802695.A3A13_03105"/>
<gene>
    <name evidence="7" type="ORF">A3A13_03105</name>
</gene>
<keyword evidence="3" id="KW-0255">Endonuclease</keyword>
<dbReference type="AlphaFoldDB" id="A0A1F8GJ80"/>
<keyword evidence="6" id="KW-0812">Transmembrane</keyword>
<dbReference type="Pfam" id="PF00825">
    <property type="entry name" value="Ribonuclease_P"/>
    <property type="match status" value="1"/>
</dbReference>
<evidence type="ECO:0000256" key="2">
    <source>
        <dbReference type="ARBA" id="ARBA00022722"/>
    </source>
</evidence>
<dbReference type="SUPFAM" id="SSF54211">
    <property type="entry name" value="Ribosomal protein S5 domain 2-like"/>
    <property type="match status" value="1"/>
</dbReference>
<dbReference type="Gene3D" id="3.30.230.10">
    <property type="match status" value="1"/>
</dbReference>
<keyword evidence="1" id="KW-0819">tRNA processing</keyword>
<dbReference type="Proteomes" id="UP000178911">
    <property type="component" value="Unassembled WGS sequence"/>
</dbReference>
<evidence type="ECO:0000256" key="6">
    <source>
        <dbReference type="SAM" id="Phobius"/>
    </source>
</evidence>
<reference evidence="7 8" key="1">
    <citation type="journal article" date="2016" name="Nat. Commun.">
        <title>Thousands of microbial genomes shed light on interconnected biogeochemical processes in an aquifer system.</title>
        <authorList>
            <person name="Anantharaman K."/>
            <person name="Brown C.T."/>
            <person name="Hug L.A."/>
            <person name="Sharon I."/>
            <person name="Castelle C.J."/>
            <person name="Probst A.J."/>
            <person name="Thomas B.C."/>
            <person name="Singh A."/>
            <person name="Wilkins M.J."/>
            <person name="Karaoz U."/>
            <person name="Brodie E.L."/>
            <person name="Williams K.H."/>
            <person name="Hubbard S.S."/>
            <person name="Banfield J.F."/>
        </authorList>
    </citation>
    <scope>NUCLEOTIDE SEQUENCE [LARGE SCALE GENOMIC DNA]</scope>
</reference>